<name>A0A6M4WUK2_9ACTN</name>
<feature type="region of interest" description="Disordered" evidence="1">
    <location>
        <begin position="526"/>
        <end position="559"/>
    </location>
</feature>
<feature type="compositionally biased region" description="Pro residues" evidence="1">
    <location>
        <begin position="360"/>
        <end position="376"/>
    </location>
</feature>
<dbReference type="Proteomes" id="UP000502665">
    <property type="component" value="Chromosome"/>
</dbReference>
<keyword evidence="2" id="KW-0812">Transmembrane</keyword>
<evidence type="ECO:0000256" key="2">
    <source>
        <dbReference type="SAM" id="Phobius"/>
    </source>
</evidence>
<feature type="transmembrane region" description="Helical" evidence="2">
    <location>
        <begin position="72"/>
        <end position="91"/>
    </location>
</feature>
<keyword evidence="2" id="KW-1133">Transmembrane helix</keyword>
<dbReference type="AlphaFoldDB" id="A0A6M4WUK2"/>
<proteinExistence type="predicted"/>
<keyword evidence="2" id="KW-0472">Membrane</keyword>
<evidence type="ECO:0008006" key="5">
    <source>
        <dbReference type="Google" id="ProtNLM"/>
    </source>
</evidence>
<keyword evidence="4" id="KW-1185">Reference proteome</keyword>
<reference evidence="3" key="1">
    <citation type="submission" date="2020-03" db="EMBL/GenBank/DDBJ databases">
        <title>Molecular networking-based the target discovery of potent antiproliferative macrolactams: 5/6/7/16 polycyclic ansamycins and glycosylated trienomycin from Streptomyces cacaoi subsp. asoensis.</title>
        <authorList>
            <person name="Liu L.-L."/>
        </authorList>
    </citation>
    <scope>NUCLEOTIDE SEQUENCE [LARGE SCALE GENOMIC DNA]</scope>
    <source>
        <strain evidence="3">H2S5</strain>
    </source>
</reference>
<dbReference type="RefSeq" id="WP_367398561.1">
    <property type="nucleotide sequence ID" value="NZ_CP049838.1"/>
</dbReference>
<feature type="compositionally biased region" description="Low complexity" evidence="1">
    <location>
        <begin position="377"/>
        <end position="386"/>
    </location>
</feature>
<evidence type="ECO:0000256" key="1">
    <source>
        <dbReference type="SAM" id="MobiDB-lite"/>
    </source>
</evidence>
<accession>A0A6M4WUK2</accession>
<sequence>MTSSLLRGRPRRAKSHISVRVAHAVLGGAVGVVWLVLPGMTSGGDAPVAIKNPAPGASAAAAEADERSTVDLVLPLVAVGAAGAIAGYGYIRRVRRTRVRTTPGGTGSPPPPRSSPPLAALDEQACAALVEADNRVRAARTELGFAGALRTAEDLETVRRAVREAETELAAAFRMRQRYDEGVPTQEAAREHTLAGIVGRCAEAGRRLDSVAQEFGRLRGLEQGLGEALGVAEGRFRELAGRAGASEAVLAGLRDRYAPTATASITGSVEQAKDRLLFATVRLNQARQSADSGQAERAARQLRAAEGAVAQAAVFVEGVGRLAAELRSAEQTVPAALTGAEAELAWARRQTDPSARQRPAPGPATPPPADPRPDPSAPLGAAGATPGGFHVRLAHVDAVLGSVRQELTGGQPPDPVGVLRRVVRATAPVASGRAGVLPAAALITARTATAAAADFVATHRGAVGATARTRLAEAERLLATGDPADRPPADILALEARELAERDVRAHGNPYVGAVGAEETAGTGGAVLGGIVPAEDPEDGTPAGFAGPARPAEARHSPE</sequence>
<evidence type="ECO:0000313" key="3">
    <source>
        <dbReference type="EMBL" id="QJT03858.1"/>
    </source>
</evidence>
<gene>
    <name evidence="3" type="ORF">G9272_29220</name>
</gene>
<organism evidence="3 4">
    <name type="scientific">Streptomyces asoensis</name>
    <dbReference type="NCBI Taxonomy" id="249586"/>
    <lineage>
        <taxon>Bacteria</taxon>
        <taxon>Bacillati</taxon>
        <taxon>Actinomycetota</taxon>
        <taxon>Actinomycetes</taxon>
        <taxon>Kitasatosporales</taxon>
        <taxon>Streptomycetaceae</taxon>
        <taxon>Streptomyces</taxon>
    </lineage>
</organism>
<evidence type="ECO:0000313" key="4">
    <source>
        <dbReference type="Proteomes" id="UP000502665"/>
    </source>
</evidence>
<feature type="transmembrane region" description="Helical" evidence="2">
    <location>
        <begin position="21"/>
        <end position="37"/>
    </location>
</feature>
<dbReference type="EMBL" id="CP049838">
    <property type="protein sequence ID" value="QJT03858.1"/>
    <property type="molecule type" value="Genomic_DNA"/>
</dbReference>
<feature type="region of interest" description="Disordered" evidence="1">
    <location>
        <begin position="347"/>
        <end position="386"/>
    </location>
</feature>
<protein>
    <recommendedName>
        <fullName evidence="5">TPM domain-containing protein</fullName>
    </recommendedName>
</protein>